<organism evidence="2 3">
    <name type="scientific">Mytilus coruscus</name>
    <name type="common">Sea mussel</name>
    <dbReference type="NCBI Taxonomy" id="42192"/>
    <lineage>
        <taxon>Eukaryota</taxon>
        <taxon>Metazoa</taxon>
        <taxon>Spiralia</taxon>
        <taxon>Lophotrochozoa</taxon>
        <taxon>Mollusca</taxon>
        <taxon>Bivalvia</taxon>
        <taxon>Autobranchia</taxon>
        <taxon>Pteriomorphia</taxon>
        <taxon>Mytilida</taxon>
        <taxon>Mytiloidea</taxon>
        <taxon>Mytilidae</taxon>
        <taxon>Mytilinae</taxon>
        <taxon>Mytilus</taxon>
    </lineage>
</organism>
<dbReference type="Gene3D" id="1.10.340.70">
    <property type="match status" value="1"/>
</dbReference>
<reference evidence="2 3" key="1">
    <citation type="submission" date="2020-06" db="EMBL/GenBank/DDBJ databases">
        <authorList>
            <person name="Li R."/>
            <person name="Bekaert M."/>
        </authorList>
    </citation>
    <scope>NUCLEOTIDE SEQUENCE [LARGE SCALE GENOMIC DNA]</scope>
    <source>
        <strain evidence="3">wild</strain>
    </source>
</reference>
<evidence type="ECO:0000313" key="3">
    <source>
        <dbReference type="Proteomes" id="UP000507470"/>
    </source>
</evidence>
<dbReference type="SUPFAM" id="SSF56219">
    <property type="entry name" value="DNase I-like"/>
    <property type="match status" value="1"/>
</dbReference>
<dbReference type="AlphaFoldDB" id="A0A6J8CEU0"/>
<feature type="domain" description="Integrase zinc-binding" evidence="1">
    <location>
        <begin position="120"/>
        <end position="154"/>
    </location>
</feature>
<keyword evidence="3" id="KW-1185">Reference proteome</keyword>
<protein>
    <recommendedName>
        <fullName evidence="1">Integrase zinc-binding domain-containing protein</fullName>
    </recommendedName>
</protein>
<dbReference type="InterPro" id="IPR041588">
    <property type="entry name" value="Integrase_H2C2"/>
</dbReference>
<gene>
    <name evidence="2" type="ORF">MCOR_29721</name>
</gene>
<dbReference type="Gene3D" id="3.60.10.10">
    <property type="entry name" value="Endonuclease/exonuclease/phosphatase"/>
    <property type="match status" value="1"/>
</dbReference>
<dbReference type="InterPro" id="IPR036691">
    <property type="entry name" value="Endo/exonu/phosph_ase_sf"/>
</dbReference>
<dbReference type="Pfam" id="PF17921">
    <property type="entry name" value="Integrase_H2C2"/>
    <property type="match status" value="1"/>
</dbReference>
<name>A0A6J8CEU0_MYTCO</name>
<dbReference type="Proteomes" id="UP000507470">
    <property type="component" value="Unassembled WGS sequence"/>
</dbReference>
<sequence length="646" mass="72932">MDADWVDLKTDVDNVTNLSDNPFVSKICAVTRSQNSKLIDSKWLSGYTTKELENFQREDSDLGPIPKWQDNNCKANRDEIASYSPSTRKYWLNYDLLITKNNVLYQKRLQPTGESYQLLVPKVLRKEVMTSCHNTMYSAHFGVNKTKDKIKTCYQCALSENSKELSLSNVSNENISGNVVLNPSCSFNSVCSSICSDDVKNQSHYSVSNKNHTCNSNLALHSSYSFNSESSCSVNLKNSKDVISSIKVLSLNVCGILAKLKAPELEELCSNYDIVCFCKTKLDELDVVELDHFRLLPPLNRKNGKCKSGGIAVFVKNSIFVNIELLHSSCENVLWFVVNQLFDVPVLFGTVYIPPVNSIYSSIDIFDVIEDDLITFITEKDYTVCLIGDFNAHTGTKPDYIVLDEYICNSMQLDNIPSHDININNLDKFGININRASLDKSVDNYGNRLLQLCKSLELFIANGRLGKDSGIGALTCKEATVVDYCILSPELFTHVCEFKILPFDAMISDVHNGVHIEFLSTNKPNVGIQYQSFVDNLNDTEIDNICEKLNVLEVENIDKSVINNLVEDCNIIIRDAADASGLFNIICNNSVSGSRRKNKPNKPWFNRECFVKRKEYHRAKNYNWRVKTVESKNSMVRCSKAYKKSS</sequence>
<dbReference type="EMBL" id="CACVKT020005427">
    <property type="protein sequence ID" value="CAC5395008.1"/>
    <property type="molecule type" value="Genomic_DNA"/>
</dbReference>
<evidence type="ECO:0000259" key="1">
    <source>
        <dbReference type="Pfam" id="PF17921"/>
    </source>
</evidence>
<dbReference type="OrthoDB" id="6084226at2759"/>
<dbReference type="GO" id="GO:0003824">
    <property type="term" value="F:catalytic activity"/>
    <property type="evidence" value="ECO:0007669"/>
    <property type="project" value="InterPro"/>
</dbReference>
<proteinExistence type="predicted"/>
<evidence type="ECO:0000313" key="2">
    <source>
        <dbReference type="EMBL" id="CAC5395008.1"/>
    </source>
</evidence>
<accession>A0A6J8CEU0</accession>